<dbReference type="EMBL" id="JAJLJH010000003">
    <property type="protein sequence ID" value="MCK9687003.1"/>
    <property type="molecule type" value="Genomic_DNA"/>
</dbReference>
<sequence>MRAALAECDGRWASEKAALRRGAVFLGRWLELLLVLERYVACKPDTSRQNMLRKLLASTP</sequence>
<protein>
    <submittedName>
        <fullName evidence="1">Uncharacterized protein</fullName>
    </submittedName>
</protein>
<comment type="caution">
    <text evidence="1">The sequence shown here is derived from an EMBL/GenBank/DDBJ whole genome shotgun (WGS) entry which is preliminary data.</text>
</comment>
<keyword evidence="2" id="KW-1185">Reference proteome</keyword>
<name>A0A9X2BZS5_9BURK</name>
<reference evidence="1" key="1">
    <citation type="submission" date="2021-11" db="EMBL/GenBank/DDBJ databases">
        <title>BS-T2-15 a new species belonging to the Comamonadaceae family isolated from the soil of a French oak forest.</title>
        <authorList>
            <person name="Mieszkin S."/>
            <person name="Alain K."/>
        </authorList>
    </citation>
    <scope>NUCLEOTIDE SEQUENCE</scope>
    <source>
        <strain evidence="1">BS-T2-15</strain>
    </source>
</reference>
<dbReference type="Proteomes" id="UP001139353">
    <property type="component" value="Unassembled WGS sequence"/>
</dbReference>
<dbReference type="AlphaFoldDB" id="A0A9X2BZS5"/>
<proteinExistence type="predicted"/>
<accession>A0A9X2BZS5</accession>
<evidence type="ECO:0000313" key="1">
    <source>
        <dbReference type="EMBL" id="MCK9687003.1"/>
    </source>
</evidence>
<dbReference type="RefSeq" id="WP_275683039.1">
    <property type="nucleotide sequence ID" value="NZ_JAJLJH010000003.1"/>
</dbReference>
<evidence type="ECO:0000313" key="2">
    <source>
        <dbReference type="Proteomes" id="UP001139353"/>
    </source>
</evidence>
<organism evidence="1 2">
    <name type="scientific">Scleromatobacter humisilvae</name>
    <dbReference type="NCBI Taxonomy" id="2897159"/>
    <lineage>
        <taxon>Bacteria</taxon>
        <taxon>Pseudomonadati</taxon>
        <taxon>Pseudomonadota</taxon>
        <taxon>Betaproteobacteria</taxon>
        <taxon>Burkholderiales</taxon>
        <taxon>Sphaerotilaceae</taxon>
        <taxon>Scleromatobacter</taxon>
    </lineage>
</organism>
<gene>
    <name evidence="1" type="ORF">LPC04_14925</name>
</gene>